<dbReference type="InterPro" id="IPR000961">
    <property type="entry name" value="AGC-kinase_C"/>
</dbReference>
<evidence type="ECO:0000256" key="10">
    <source>
        <dbReference type="RuleBase" id="RU000304"/>
    </source>
</evidence>
<accession>A0A9Q0LAH2</accession>
<comment type="similarity">
    <text evidence="1">Belongs to the protein kinase superfamily. AGC Ser/Thr protein kinase family. RAC subfamily.</text>
</comment>
<reference evidence="14" key="1">
    <citation type="submission" date="2022-10" db="EMBL/GenBank/DDBJ databases">
        <title>Novel sulphate-reducing endosymbionts in the free-living metamonad Anaeramoeba.</title>
        <authorList>
            <person name="Jerlstrom-Hultqvist J."/>
            <person name="Cepicka I."/>
            <person name="Gallot-Lavallee L."/>
            <person name="Salas-Leiva D."/>
            <person name="Curtis B.A."/>
            <person name="Zahonova K."/>
            <person name="Pipaliya S."/>
            <person name="Dacks J."/>
            <person name="Roger A.J."/>
        </authorList>
    </citation>
    <scope>NUCLEOTIDE SEQUENCE</scope>
    <source>
        <strain evidence="14">BMAN</strain>
    </source>
</reference>
<dbReference type="FunFam" id="3.30.200.20:FF:000103">
    <property type="entry name" value="Protein kinase C"/>
    <property type="match status" value="1"/>
</dbReference>
<evidence type="ECO:0000256" key="8">
    <source>
        <dbReference type="ARBA" id="ARBA00022840"/>
    </source>
</evidence>
<dbReference type="Gene3D" id="3.30.200.20">
    <property type="entry name" value="Phosphorylase Kinase, domain 1"/>
    <property type="match status" value="1"/>
</dbReference>
<evidence type="ECO:0000259" key="11">
    <source>
        <dbReference type="PROSITE" id="PS50003"/>
    </source>
</evidence>
<dbReference type="OrthoDB" id="63267at2759"/>
<dbReference type="CDD" id="cd05123">
    <property type="entry name" value="STKc_AGC"/>
    <property type="match status" value="1"/>
</dbReference>
<name>A0A9Q0LAH2_ANAIG</name>
<evidence type="ECO:0000259" key="12">
    <source>
        <dbReference type="PROSITE" id="PS50011"/>
    </source>
</evidence>
<dbReference type="GO" id="GO:0004674">
    <property type="term" value="F:protein serine/threonine kinase activity"/>
    <property type="evidence" value="ECO:0007669"/>
    <property type="project" value="UniProtKB-KW"/>
</dbReference>
<evidence type="ECO:0000256" key="1">
    <source>
        <dbReference type="ARBA" id="ARBA00006935"/>
    </source>
</evidence>
<dbReference type="GO" id="GO:0005524">
    <property type="term" value="F:ATP binding"/>
    <property type="evidence" value="ECO:0007669"/>
    <property type="project" value="UniProtKB-UniRule"/>
</dbReference>
<dbReference type="FunFam" id="1.10.510.10:FF:000008">
    <property type="entry name" value="Non-specific serine/threonine protein kinase"/>
    <property type="match status" value="1"/>
</dbReference>
<keyword evidence="4" id="KW-0597">Phosphoprotein</keyword>
<dbReference type="PROSITE" id="PS00107">
    <property type="entry name" value="PROTEIN_KINASE_ATP"/>
    <property type="match status" value="1"/>
</dbReference>
<keyword evidence="15" id="KW-1185">Reference proteome</keyword>
<evidence type="ECO:0000256" key="3">
    <source>
        <dbReference type="ARBA" id="ARBA00022527"/>
    </source>
</evidence>
<evidence type="ECO:0000256" key="6">
    <source>
        <dbReference type="ARBA" id="ARBA00022741"/>
    </source>
</evidence>
<dbReference type="AlphaFoldDB" id="A0A9Q0LAH2"/>
<dbReference type="PROSITE" id="PS50003">
    <property type="entry name" value="PH_DOMAIN"/>
    <property type="match status" value="1"/>
</dbReference>
<protein>
    <recommendedName>
        <fullName evidence="2">non-specific serine/threonine protein kinase</fullName>
        <ecNumber evidence="2">2.7.11.1</ecNumber>
    </recommendedName>
</protein>
<dbReference type="FunFam" id="2.30.29.30:FF:000286">
    <property type="entry name" value="PH-protein kinase domain containing protein"/>
    <property type="match status" value="1"/>
</dbReference>
<dbReference type="Pfam" id="PF00433">
    <property type="entry name" value="Pkinase_C"/>
    <property type="match status" value="1"/>
</dbReference>
<feature type="domain" description="Protein kinase" evidence="12">
    <location>
        <begin position="115"/>
        <end position="368"/>
    </location>
</feature>
<dbReference type="InterPro" id="IPR001849">
    <property type="entry name" value="PH_domain"/>
</dbReference>
<keyword evidence="8 9" id="KW-0067">ATP-binding</keyword>
<dbReference type="PANTHER" id="PTHR24351">
    <property type="entry name" value="RIBOSOMAL PROTEIN S6 KINASE"/>
    <property type="match status" value="1"/>
</dbReference>
<evidence type="ECO:0000256" key="4">
    <source>
        <dbReference type="ARBA" id="ARBA00022553"/>
    </source>
</evidence>
<evidence type="ECO:0000256" key="5">
    <source>
        <dbReference type="ARBA" id="ARBA00022679"/>
    </source>
</evidence>
<dbReference type="Pfam" id="PF00069">
    <property type="entry name" value="Pkinase"/>
    <property type="match status" value="1"/>
</dbReference>
<dbReference type="Proteomes" id="UP001149090">
    <property type="component" value="Unassembled WGS sequence"/>
</dbReference>
<dbReference type="InterPro" id="IPR045270">
    <property type="entry name" value="STKc_AGC"/>
</dbReference>
<dbReference type="InterPro" id="IPR008271">
    <property type="entry name" value="Ser/Thr_kinase_AS"/>
</dbReference>
<comment type="caution">
    <text evidence="14">The sequence shown here is derived from an EMBL/GenBank/DDBJ whole genome shotgun (WGS) entry which is preliminary data.</text>
</comment>
<keyword evidence="6 9" id="KW-0547">Nucleotide-binding</keyword>
<evidence type="ECO:0000313" key="15">
    <source>
        <dbReference type="Proteomes" id="UP001149090"/>
    </source>
</evidence>
<dbReference type="SUPFAM" id="SSF56112">
    <property type="entry name" value="Protein kinase-like (PK-like)"/>
    <property type="match status" value="1"/>
</dbReference>
<keyword evidence="7 14" id="KW-0418">Kinase</keyword>
<evidence type="ECO:0000256" key="2">
    <source>
        <dbReference type="ARBA" id="ARBA00012513"/>
    </source>
</evidence>
<dbReference type="SUPFAM" id="SSF50729">
    <property type="entry name" value="PH domain-like"/>
    <property type="match status" value="1"/>
</dbReference>
<evidence type="ECO:0000256" key="7">
    <source>
        <dbReference type="ARBA" id="ARBA00022777"/>
    </source>
</evidence>
<feature type="binding site" evidence="9">
    <location>
        <position position="144"/>
    </location>
    <ligand>
        <name>ATP</name>
        <dbReference type="ChEBI" id="CHEBI:30616"/>
    </ligand>
</feature>
<gene>
    <name evidence="14" type="ORF">M0811_12181</name>
</gene>
<dbReference type="Pfam" id="PF00169">
    <property type="entry name" value="PH"/>
    <property type="match status" value="1"/>
</dbReference>
<evidence type="ECO:0000256" key="9">
    <source>
        <dbReference type="PROSITE-ProRule" id="PRU10141"/>
    </source>
</evidence>
<dbReference type="InterPro" id="IPR000719">
    <property type="entry name" value="Prot_kinase_dom"/>
</dbReference>
<dbReference type="InterPro" id="IPR017892">
    <property type="entry name" value="Pkinase_C"/>
</dbReference>
<keyword evidence="5" id="KW-0808">Transferase</keyword>
<dbReference type="SMART" id="SM00233">
    <property type="entry name" value="PH"/>
    <property type="match status" value="1"/>
</dbReference>
<keyword evidence="3 10" id="KW-0723">Serine/threonine-protein kinase</keyword>
<dbReference type="PROSITE" id="PS00108">
    <property type="entry name" value="PROTEIN_KINASE_ST"/>
    <property type="match status" value="1"/>
</dbReference>
<dbReference type="EMBL" id="JAPDFW010000112">
    <property type="protein sequence ID" value="KAJ5068875.1"/>
    <property type="molecule type" value="Genomic_DNA"/>
</dbReference>
<dbReference type="EC" id="2.7.11.1" evidence="2"/>
<feature type="domain" description="AGC-kinase C-terminal" evidence="13">
    <location>
        <begin position="369"/>
        <end position="440"/>
    </location>
</feature>
<dbReference type="PROSITE" id="PS51285">
    <property type="entry name" value="AGC_KINASE_CTER"/>
    <property type="match status" value="1"/>
</dbReference>
<dbReference type="PROSITE" id="PS50011">
    <property type="entry name" value="PROTEIN_KINASE_DOM"/>
    <property type="match status" value="1"/>
</dbReference>
<dbReference type="SMART" id="SM00220">
    <property type="entry name" value="S_TKc"/>
    <property type="match status" value="1"/>
</dbReference>
<dbReference type="OMA" id="HKMTKQY"/>
<feature type="domain" description="PH" evidence="11">
    <location>
        <begin position="5"/>
        <end position="103"/>
    </location>
</feature>
<dbReference type="SMART" id="SM00133">
    <property type="entry name" value="S_TK_X"/>
    <property type="match status" value="1"/>
</dbReference>
<dbReference type="InterPro" id="IPR011993">
    <property type="entry name" value="PH-like_dom_sf"/>
</dbReference>
<dbReference type="Gene3D" id="2.30.29.30">
    <property type="entry name" value="Pleckstrin-homology domain (PH domain)/Phosphotyrosine-binding domain (PTB)"/>
    <property type="match status" value="1"/>
</dbReference>
<proteinExistence type="inferred from homology"/>
<dbReference type="Gene3D" id="1.10.510.10">
    <property type="entry name" value="Transferase(Phosphotransferase) domain 1"/>
    <property type="match status" value="1"/>
</dbReference>
<evidence type="ECO:0000313" key="14">
    <source>
        <dbReference type="EMBL" id="KAJ5068875.1"/>
    </source>
</evidence>
<organism evidence="14 15">
    <name type="scientific">Anaeramoeba ignava</name>
    <name type="common">Anaerobic marine amoeba</name>
    <dbReference type="NCBI Taxonomy" id="1746090"/>
    <lineage>
        <taxon>Eukaryota</taxon>
        <taxon>Metamonada</taxon>
        <taxon>Anaeramoebidae</taxon>
        <taxon>Anaeramoeba</taxon>
    </lineage>
</organism>
<evidence type="ECO:0000259" key="13">
    <source>
        <dbReference type="PROSITE" id="PS51285"/>
    </source>
</evidence>
<sequence length="441" mass="51275">MDKPLILKSGFLVKRGAKWKTWKKRWFVFESKMIYYYKRKTSHTPLGILPITKRSKVYISTQKKIKKKNCFEVDIPGQRIYLISAPSEQERDGWIAIIQSVIDSEQRDNLTLKDFKVISVIGRGSYGKVTLVEKNDTHELFAMKSLQKGKVLDVRQIEQTMAEREVLMKAKHPFLISLKYSFQDEERLYMVLDYANGGDLFHHLRKFGKFSLEQVRLYAAELVLGLDYLHKMDIIYRDLKLENVLLLSDGHLKITDFGLVKLNVTDKAKGTKTLCGTPEYMAPEIILETGYGKSADWWSLGILLYEMFVGVPPFFSENTNLLFQKVLKAPLKFPQQVPQDARDLISKLLQRDPSKRIKIAEIKKHSFFSVFDWDKVYRRETEPVFKPQVDEISDVSNFDEGFTQEDLSNSVIEVSVMGRVENNLFKDFSFFGDQDVEKKLK</sequence>
<dbReference type="InterPro" id="IPR017441">
    <property type="entry name" value="Protein_kinase_ATP_BS"/>
</dbReference>
<dbReference type="InterPro" id="IPR011009">
    <property type="entry name" value="Kinase-like_dom_sf"/>
</dbReference>